<dbReference type="EMBL" id="JBHLWN010000098">
    <property type="protein sequence ID" value="MFC0215483.1"/>
    <property type="molecule type" value="Genomic_DNA"/>
</dbReference>
<feature type="transmembrane region" description="Helical" evidence="1">
    <location>
        <begin position="103"/>
        <end position="121"/>
    </location>
</feature>
<accession>A0ABV6DS52</accession>
<keyword evidence="1" id="KW-0812">Transmembrane</keyword>
<proteinExistence type="predicted"/>
<evidence type="ECO:0000256" key="1">
    <source>
        <dbReference type="SAM" id="Phobius"/>
    </source>
</evidence>
<evidence type="ECO:0000313" key="2">
    <source>
        <dbReference type="EMBL" id="MFC0215483.1"/>
    </source>
</evidence>
<dbReference type="InterPro" id="IPR048147">
    <property type="entry name" value="CBO0543-like"/>
</dbReference>
<feature type="transmembrane region" description="Helical" evidence="1">
    <location>
        <begin position="141"/>
        <end position="160"/>
    </location>
</feature>
<feature type="transmembrane region" description="Helical" evidence="1">
    <location>
        <begin position="12"/>
        <end position="31"/>
    </location>
</feature>
<keyword evidence="3" id="KW-1185">Reference proteome</keyword>
<comment type="caution">
    <text evidence="2">The sequence shown here is derived from an EMBL/GenBank/DDBJ whole genome shotgun (WGS) entry which is preliminary data.</text>
</comment>
<feature type="transmembrane region" description="Helical" evidence="1">
    <location>
        <begin position="43"/>
        <end position="66"/>
    </location>
</feature>
<protein>
    <submittedName>
        <fullName evidence="2">CBO0543 family protein</fullName>
    </submittedName>
</protein>
<dbReference type="Proteomes" id="UP001589776">
    <property type="component" value="Unassembled WGS sequence"/>
</dbReference>
<sequence length="172" mass="20255">MRWEYWRHNVLFSWQWLFLVGAAVGLTFIWARLVRWESAKIQLLYGLLIFLFSTIADTIGGELQLWDYPKMFLPWGPRAVEIDWMISIFSMLAFQYAPRWRSFIPVTIGMATLFAFVFEPLAKWMQIYREIAWSPLYSFPIYIAMCCGFKLAAEGFASWAKKRSSAQPRQPA</sequence>
<dbReference type="NCBIfam" id="NF041644">
    <property type="entry name" value="CBO0543_fam"/>
    <property type="match status" value="1"/>
</dbReference>
<feature type="transmembrane region" description="Helical" evidence="1">
    <location>
        <begin position="78"/>
        <end position="96"/>
    </location>
</feature>
<name>A0ABV6DS52_9BACL</name>
<keyword evidence="1" id="KW-0472">Membrane</keyword>
<reference evidence="2 3" key="1">
    <citation type="submission" date="2024-09" db="EMBL/GenBank/DDBJ databases">
        <authorList>
            <person name="Sun Q."/>
            <person name="Mori K."/>
        </authorList>
    </citation>
    <scope>NUCLEOTIDE SEQUENCE [LARGE SCALE GENOMIC DNA]</scope>
    <source>
        <strain evidence="2 3">CCM 7759</strain>
    </source>
</reference>
<gene>
    <name evidence="2" type="ORF">ACFFK0_24115</name>
</gene>
<dbReference type="RefSeq" id="WP_377472931.1">
    <property type="nucleotide sequence ID" value="NZ_JBHLWN010000098.1"/>
</dbReference>
<evidence type="ECO:0000313" key="3">
    <source>
        <dbReference type="Proteomes" id="UP001589776"/>
    </source>
</evidence>
<keyword evidence="1" id="KW-1133">Transmembrane helix</keyword>
<organism evidence="2 3">
    <name type="scientific">Paenibacillus chartarius</name>
    <dbReference type="NCBI Taxonomy" id="747481"/>
    <lineage>
        <taxon>Bacteria</taxon>
        <taxon>Bacillati</taxon>
        <taxon>Bacillota</taxon>
        <taxon>Bacilli</taxon>
        <taxon>Bacillales</taxon>
        <taxon>Paenibacillaceae</taxon>
        <taxon>Paenibacillus</taxon>
    </lineage>
</organism>